<dbReference type="PANTHER" id="PTHR33751">
    <property type="entry name" value="CBB3-TYPE CYTOCHROME C OXIDASE SUBUNIT FIXP"/>
    <property type="match status" value="1"/>
</dbReference>
<evidence type="ECO:0000256" key="2">
    <source>
        <dbReference type="ARBA" id="ARBA00022617"/>
    </source>
</evidence>
<dbReference type="KEGG" id="spsw:Sps_00041"/>
<keyword evidence="7" id="KW-0732">Signal</keyword>
<gene>
    <name evidence="9" type="ORF">Sps_00041</name>
</gene>
<dbReference type="OrthoDB" id="9796421at2"/>
<reference evidence="9 10" key="1">
    <citation type="submission" date="2016-03" db="EMBL/GenBank/DDBJ databases">
        <title>Complete genome sequence of Shewanella psychrophila WP2, a deep sea bacterium isolated from west Pacific sediment.</title>
        <authorList>
            <person name="Xu G."/>
            <person name="Jian H."/>
        </authorList>
    </citation>
    <scope>NUCLEOTIDE SEQUENCE [LARGE SCALE GENOMIC DNA]</scope>
    <source>
        <strain evidence="9 10">WP2</strain>
    </source>
</reference>
<evidence type="ECO:0000256" key="6">
    <source>
        <dbReference type="PROSITE-ProRule" id="PRU00433"/>
    </source>
</evidence>
<dbReference type="AlphaFoldDB" id="A0A1S6HIC1"/>
<dbReference type="Pfam" id="PF00034">
    <property type="entry name" value="Cytochrom_C"/>
    <property type="match status" value="1"/>
</dbReference>
<dbReference type="SUPFAM" id="SSF46626">
    <property type="entry name" value="Cytochrome c"/>
    <property type="match status" value="1"/>
</dbReference>
<keyword evidence="3 6" id="KW-0479">Metal-binding</keyword>
<accession>A0A1S6HIC1</accession>
<dbReference type="RefSeq" id="WP_077750634.1">
    <property type="nucleotide sequence ID" value="NZ_CP014782.1"/>
</dbReference>
<protein>
    <submittedName>
        <fullName evidence="9">Cytochrome c553</fullName>
    </submittedName>
</protein>
<dbReference type="GO" id="GO:0009055">
    <property type="term" value="F:electron transfer activity"/>
    <property type="evidence" value="ECO:0007669"/>
    <property type="project" value="InterPro"/>
</dbReference>
<keyword evidence="5 6" id="KW-0408">Iron</keyword>
<evidence type="ECO:0000259" key="8">
    <source>
        <dbReference type="PROSITE" id="PS51007"/>
    </source>
</evidence>
<proteinExistence type="predicted"/>
<dbReference type="GO" id="GO:0020037">
    <property type="term" value="F:heme binding"/>
    <property type="evidence" value="ECO:0007669"/>
    <property type="project" value="InterPro"/>
</dbReference>
<keyword evidence="2 6" id="KW-0349">Heme</keyword>
<dbReference type="InterPro" id="IPR036909">
    <property type="entry name" value="Cyt_c-like_dom_sf"/>
</dbReference>
<feature type="chain" id="PRO_5013294949" evidence="7">
    <location>
        <begin position="23"/>
        <end position="116"/>
    </location>
</feature>
<dbReference type="PROSITE" id="PS51007">
    <property type="entry name" value="CYTC"/>
    <property type="match status" value="1"/>
</dbReference>
<evidence type="ECO:0000256" key="4">
    <source>
        <dbReference type="ARBA" id="ARBA00022982"/>
    </source>
</evidence>
<feature type="signal peptide" evidence="7">
    <location>
        <begin position="1"/>
        <end position="22"/>
    </location>
</feature>
<evidence type="ECO:0000256" key="7">
    <source>
        <dbReference type="SAM" id="SignalP"/>
    </source>
</evidence>
<sequence length="116" mass="12812">MKKLIGIAFLFIISIVSVGVSAAEPQQGNIEQGRQLANTRCEACHGPMMLSQAGLFPSLRGQKQAYLYKQLKDFKSGDRADINMQAQAGGLTDEQMRDLTFYYSLLTPINLNAKVK</sequence>
<dbReference type="PANTHER" id="PTHR33751:SF9">
    <property type="entry name" value="CYTOCHROME C4"/>
    <property type="match status" value="1"/>
</dbReference>
<evidence type="ECO:0000313" key="10">
    <source>
        <dbReference type="Proteomes" id="UP000189545"/>
    </source>
</evidence>
<dbReference type="InterPro" id="IPR009056">
    <property type="entry name" value="Cyt_c-like_dom"/>
</dbReference>
<keyword evidence="10" id="KW-1185">Reference proteome</keyword>
<dbReference type="STRING" id="225848.Sps_00041"/>
<evidence type="ECO:0000256" key="5">
    <source>
        <dbReference type="ARBA" id="ARBA00023004"/>
    </source>
</evidence>
<evidence type="ECO:0000313" key="9">
    <source>
        <dbReference type="EMBL" id="AQS35266.1"/>
    </source>
</evidence>
<evidence type="ECO:0000256" key="3">
    <source>
        <dbReference type="ARBA" id="ARBA00022723"/>
    </source>
</evidence>
<dbReference type="EMBL" id="CP014782">
    <property type="protein sequence ID" value="AQS35266.1"/>
    <property type="molecule type" value="Genomic_DNA"/>
</dbReference>
<evidence type="ECO:0000256" key="1">
    <source>
        <dbReference type="ARBA" id="ARBA00022448"/>
    </source>
</evidence>
<keyword evidence="1" id="KW-0813">Transport</keyword>
<dbReference type="InterPro" id="IPR050597">
    <property type="entry name" value="Cytochrome_c_Oxidase_Subunit"/>
</dbReference>
<organism evidence="9 10">
    <name type="scientific">Shewanella psychrophila</name>
    <dbReference type="NCBI Taxonomy" id="225848"/>
    <lineage>
        <taxon>Bacteria</taxon>
        <taxon>Pseudomonadati</taxon>
        <taxon>Pseudomonadota</taxon>
        <taxon>Gammaproteobacteria</taxon>
        <taxon>Alteromonadales</taxon>
        <taxon>Shewanellaceae</taxon>
        <taxon>Shewanella</taxon>
    </lineage>
</organism>
<dbReference type="GO" id="GO:0046872">
    <property type="term" value="F:metal ion binding"/>
    <property type="evidence" value="ECO:0007669"/>
    <property type="project" value="UniProtKB-KW"/>
</dbReference>
<keyword evidence="4" id="KW-0249">Electron transport</keyword>
<name>A0A1S6HIC1_9GAMM</name>
<feature type="domain" description="Cytochrome c" evidence="8">
    <location>
        <begin position="28"/>
        <end position="107"/>
    </location>
</feature>
<dbReference type="Gene3D" id="1.10.760.10">
    <property type="entry name" value="Cytochrome c-like domain"/>
    <property type="match status" value="1"/>
</dbReference>
<dbReference type="Proteomes" id="UP000189545">
    <property type="component" value="Chromosome"/>
</dbReference>